<sequence length="140" mass="15259">MSKETLAKLKGQEAELDSLTERELGRIPRGSPAAALHSAFDKYTEALSIADHEDPRTIPGHVPADHSTHPGDPALSTRIAEEIAQIEDPKAKEYLEASKEAYDEVMKSMRGTDDSVAWEADTAEGDDVDISKANRSRSRG</sequence>
<dbReference type="InParanoid" id="A0A0L0HV01"/>
<dbReference type="OrthoDB" id="10280505at2759"/>
<feature type="region of interest" description="Disordered" evidence="1">
    <location>
        <begin position="117"/>
        <end position="140"/>
    </location>
</feature>
<dbReference type="VEuPathDB" id="FungiDB:SPPG_00838"/>
<dbReference type="EMBL" id="KQ257450">
    <property type="protein sequence ID" value="KND05171.1"/>
    <property type="molecule type" value="Genomic_DNA"/>
</dbReference>
<feature type="region of interest" description="Disordered" evidence="1">
    <location>
        <begin position="52"/>
        <end position="74"/>
    </location>
</feature>
<gene>
    <name evidence="2" type="ORF">SPPG_00838</name>
</gene>
<evidence type="ECO:0000313" key="3">
    <source>
        <dbReference type="Proteomes" id="UP000053201"/>
    </source>
</evidence>
<accession>A0A0L0HV01</accession>
<reference evidence="2 3" key="1">
    <citation type="submission" date="2009-08" db="EMBL/GenBank/DDBJ databases">
        <title>The Genome Sequence of Spizellomyces punctatus strain DAOM BR117.</title>
        <authorList>
            <consortium name="The Broad Institute Genome Sequencing Platform"/>
            <person name="Russ C."/>
            <person name="Cuomo C."/>
            <person name="Shea T."/>
            <person name="Young S.K."/>
            <person name="Zeng Q."/>
            <person name="Koehrsen M."/>
            <person name="Haas B."/>
            <person name="Borodovsky M."/>
            <person name="Guigo R."/>
            <person name="Alvarado L."/>
            <person name="Berlin A."/>
            <person name="Bochicchio J."/>
            <person name="Borenstein D."/>
            <person name="Chapman S."/>
            <person name="Chen Z."/>
            <person name="Engels R."/>
            <person name="Freedman E."/>
            <person name="Gellesch M."/>
            <person name="Goldberg J."/>
            <person name="Griggs A."/>
            <person name="Gujja S."/>
            <person name="Heiman D."/>
            <person name="Hepburn T."/>
            <person name="Howarth C."/>
            <person name="Jen D."/>
            <person name="Larson L."/>
            <person name="Lewis B."/>
            <person name="Mehta T."/>
            <person name="Park D."/>
            <person name="Pearson M."/>
            <person name="Roberts A."/>
            <person name="Saif S."/>
            <person name="Shenoy N."/>
            <person name="Sisk P."/>
            <person name="Stolte C."/>
            <person name="Sykes S."/>
            <person name="Thomson T."/>
            <person name="Walk T."/>
            <person name="White J."/>
            <person name="Yandava C."/>
            <person name="Burger G."/>
            <person name="Gray M.W."/>
            <person name="Holland P.W.H."/>
            <person name="King N."/>
            <person name="Lang F.B.F."/>
            <person name="Roger A.J."/>
            <person name="Ruiz-Trillo I."/>
            <person name="Lander E."/>
            <person name="Nusbaum C."/>
        </authorList>
    </citation>
    <scope>NUCLEOTIDE SEQUENCE [LARGE SCALE GENOMIC DNA]</scope>
    <source>
        <strain evidence="2 3">DAOM BR117</strain>
    </source>
</reference>
<evidence type="ECO:0000313" key="2">
    <source>
        <dbReference type="EMBL" id="KND05171.1"/>
    </source>
</evidence>
<dbReference type="AlphaFoldDB" id="A0A0L0HV01"/>
<evidence type="ECO:0000256" key="1">
    <source>
        <dbReference type="SAM" id="MobiDB-lite"/>
    </source>
</evidence>
<proteinExistence type="predicted"/>
<dbReference type="RefSeq" id="XP_016613210.1">
    <property type="nucleotide sequence ID" value="XM_016749168.1"/>
</dbReference>
<dbReference type="GeneID" id="27684543"/>
<organism evidence="2 3">
    <name type="scientific">Spizellomyces punctatus (strain DAOM BR117)</name>
    <dbReference type="NCBI Taxonomy" id="645134"/>
    <lineage>
        <taxon>Eukaryota</taxon>
        <taxon>Fungi</taxon>
        <taxon>Fungi incertae sedis</taxon>
        <taxon>Chytridiomycota</taxon>
        <taxon>Chytridiomycota incertae sedis</taxon>
        <taxon>Chytridiomycetes</taxon>
        <taxon>Spizellomycetales</taxon>
        <taxon>Spizellomycetaceae</taxon>
        <taxon>Spizellomyces</taxon>
    </lineage>
</organism>
<name>A0A0L0HV01_SPIPD</name>
<dbReference type="Proteomes" id="UP000053201">
    <property type="component" value="Unassembled WGS sequence"/>
</dbReference>
<keyword evidence="3" id="KW-1185">Reference proteome</keyword>
<protein>
    <submittedName>
        <fullName evidence="2">Uncharacterized protein</fullName>
    </submittedName>
</protein>